<reference evidence="1" key="1">
    <citation type="submission" date="2018-05" db="EMBL/GenBank/DDBJ databases">
        <authorList>
            <person name="Lanie J.A."/>
            <person name="Ng W.-L."/>
            <person name="Kazmierczak K.M."/>
            <person name="Andrzejewski T.M."/>
            <person name="Davidsen T.M."/>
            <person name="Wayne K.J."/>
            <person name="Tettelin H."/>
            <person name="Glass J.I."/>
            <person name="Rusch D."/>
            <person name="Podicherti R."/>
            <person name="Tsui H.-C.T."/>
            <person name="Winkler M.E."/>
        </authorList>
    </citation>
    <scope>NUCLEOTIDE SEQUENCE</scope>
</reference>
<protein>
    <submittedName>
        <fullName evidence="1">Uncharacterized protein</fullName>
    </submittedName>
</protein>
<gene>
    <name evidence="1" type="ORF">METZ01_LOCUS247810</name>
</gene>
<feature type="non-terminal residue" evidence="1">
    <location>
        <position position="1"/>
    </location>
</feature>
<evidence type="ECO:0000313" key="1">
    <source>
        <dbReference type="EMBL" id="SVB94956.1"/>
    </source>
</evidence>
<accession>A0A382I5S0</accession>
<dbReference type="EMBL" id="UINC01065368">
    <property type="protein sequence ID" value="SVB94956.1"/>
    <property type="molecule type" value="Genomic_DNA"/>
</dbReference>
<name>A0A382I5S0_9ZZZZ</name>
<proteinExistence type="predicted"/>
<organism evidence="1">
    <name type="scientific">marine metagenome</name>
    <dbReference type="NCBI Taxonomy" id="408172"/>
    <lineage>
        <taxon>unclassified sequences</taxon>
        <taxon>metagenomes</taxon>
        <taxon>ecological metagenomes</taxon>
    </lineage>
</organism>
<sequence length="46" mass="5116">PEGRVSRQAVEQVLETRLHAPLYDAETGTMIGVRPLSLSPSEQWLP</sequence>
<dbReference type="AlphaFoldDB" id="A0A382I5S0"/>